<keyword evidence="5" id="KW-0067">ATP-binding</keyword>
<keyword evidence="4 10" id="KW-0418">Kinase</keyword>
<dbReference type="SUPFAM" id="SSF53067">
    <property type="entry name" value="Actin-like ATPase domain"/>
    <property type="match status" value="2"/>
</dbReference>
<evidence type="ECO:0000256" key="2">
    <source>
        <dbReference type="ARBA" id="ARBA00022679"/>
    </source>
</evidence>
<dbReference type="InterPro" id="IPR043129">
    <property type="entry name" value="ATPase_NBD"/>
</dbReference>
<comment type="similarity">
    <text evidence="1">Belongs to the FGGY kinase family.</text>
</comment>
<evidence type="ECO:0000259" key="8">
    <source>
        <dbReference type="Pfam" id="PF00370"/>
    </source>
</evidence>
<dbReference type="GO" id="GO:0004370">
    <property type="term" value="F:glycerol kinase activity"/>
    <property type="evidence" value="ECO:0007669"/>
    <property type="project" value="TreeGrafter"/>
</dbReference>
<dbReference type="PANTHER" id="PTHR10196:SF93">
    <property type="entry name" value="L-RHAMNULOKINASE"/>
    <property type="match status" value="1"/>
</dbReference>
<dbReference type="GO" id="GO:0008993">
    <property type="term" value="F:rhamnulokinase activity"/>
    <property type="evidence" value="ECO:0007669"/>
    <property type="project" value="InterPro"/>
</dbReference>
<keyword evidence="11" id="KW-1185">Reference proteome</keyword>
<dbReference type="Gene3D" id="3.30.420.40">
    <property type="match status" value="2"/>
</dbReference>
<evidence type="ECO:0000256" key="1">
    <source>
        <dbReference type="ARBA" id="ARBA00009156"/>
    </source>
</evidence>
<evidence type="ECO:0000256" key="6">
    <source>
        <dbReference type="ARBA" id="ARBA00023157"/>
    </source>
</evidence>
<name>A0A6P2BYA4_9ACTN</name>
<dbReference type="Pfam" id="PF02782">
    <property type="entry name" value="FGGY_C"/>
    <property type="match status" value="1"/>
</dbReference>
<feature type="domain" description="Carbohydrate kinase FGGY N-terminal" evidence="8">
    <location>
        <begin position="8"/>
        <end position="239"/>
    </location>
</feature>
<comment type="caution">
    <text evidence="10">The sequence shown here is derived from an EMBL/GenBank/DDBJ whole genome shotgun (WGS) entry which is preliminary data.</text>
</comment>
<dbReference type="OrthoDB" id="9761504at2"/>
<evidence type="ECO:0000313" key="11">
    <source>
        <dbReference type="Proteomes" id="UP000460272"/>
    </source>
</evidence>
<organism evidence="10 11">
    <name type="scientific">Trebonia kvetii</name>
    <dbReference type="NCBI Taxonomy" id="2480626"/>
    <lineage>
        <taxon>Bacteria</taxon>
        <taxon>Bacillati</taxon>
        <taxon>Actinomycetota</taxon>
        <taxon>Actinomycetes</taxon>
        <taxon>Streptosporangiales</taxon>
        <taxon>Treboniaceae</taxon>
        <taxon>Trebonia</taxon>
    </lineage>
</organism>
<evidence type="ECO:0000259" key="9">
    <source>
        <dbReference type="Pfam" id="PF02782"/>
    </source>
</evidence>
<dbReference type="GO" id="GO:0019301">
    <property type="term" value="P:rhamnose catabolic process"/>
    <property type="evidence" value="ECO:0007669"/>
    <property type="project" value="InterPro"/>
</dbReference>
<keyword evidence="3" id="KW-0547">Nucleotide-binding</keyword>
<dbReference type="GO" id="GO:0006071">
    <property type="term" value="P:glycerol metabolic process"/>
    <property type="evidence" value="ECO:0007669"/>
    <property type="project" value="TreeGrafter"/>
</dbReference>
<keyword evidence="2" id="KW-0808">Transferase</keyword>
<dbReference type="InterPro" id="IPR018484">
    <property type="entry name" value="FGGY_N"/>
</dbReference>
<dbReference type="InterPro" id="IPR018485">
    <property type="entry name" value="FGGY_C"/>
</dbReference>
<dbReference type="EMBL" id="RPFW01000003">
    <property type="protein sequence ID" value="TVZ04129.1"/>
    <property type="molecule type" value="Genomic_DNA"/>
</dbReference>
<sequence length="479" mass="49818">MSTVSVAAVDLGASGGRVIAGRVSPDLVELHEVSRFGNEPVRAAGTLYWDILRLYAAVESGLRDAAAGYPLSGAGIDSWAVDYGLLDASGALLGNPVHYRDSRTDRISIPVPAGELYAVTGIQHLPFNTIYQLAAALGTPVLDAARTLLLIPDLLAYWLTGTAGAEVTNASTTALLDVTSRTWATEIMERAGISPALFPALRQPGDVIGPVLADGIAGADGRPLPLIAVGSHDTASAVVAVPAAGPDFAYISSGTWSLVGMELPAPVLTEASRAANFTNEAGIDGTIRYLRNVSGLWLLQECQRHWGTAAGSLESLLAGAAAADPGRFVIDADDPVFLPPRDMPARIVSWLAARGQPAPSTPAQMTRCVLDSLALAYRRALRDAQELSGRHADVVHIVGGGSRNELLCQLTADACGLPVVAGPAEATALGNVLVQARALGAAPGTLDGMRALLRTCLGLRHYMPSASTHGWAEVASRLR</sequence>
<dbReference type="GO" id="GO:0005829">
    <property type="term" value="C:cytosol"/>
    <property type="evidence" value="ECO:0007669"/>
    <property type="project" value="TreeGrafter"/>
</dbReference>
<feature type="domain" description="Carbohydrate kinase FGGY C-terminal" evidence="9">
    <location>
        <begin position="249"/>
        <end position="438"/>
    </location>
</feature>
<keyword evidence="7" id="KW-0684">Rhamnose metabolism</keyword>
<gene>
    <name evidence="10" type="ORF">EAS64_17155</name>
</gene>
<dbReference type="AlphaFoldDB" id="A0A6P2BYA4"/>
<dbReference type="GO" id="GO:0005524">
    <property type="term" value="F:ATP binding"/>
    <property type="evidence" value="ECO:0007669"/>
    <property type="project" value="UniProtKB-KW"/>
</dbReference>
<proteinExistence type="inferred from homology"/>
<dbReference type="InterPro" id="IPR013449">
    <property type="entry name" value="Rhamnulokinase"/>
</dbReference>
<evidence type="ECO:0000256" key="7">
    <source>
        <dbReference type="ARBA" id="ARBA00023308"/>
    </source>
</evidence>
<dbReference type="PANTHER" id="PTHR10196">
    <property type="entry name" value="SUGAR KINASE"/>
    <property type="match status" value="1"/>
</dbReference>
<keyword evidence="6" id="KW-1015">Disulfide bond</keyword>
<evidence type="ECO:0000256" key="5">
    <source>
        <dbReference type="ARBA" id="ARBA00022840"/>
    </source>
</evidence>
<protein>
    <submittedName>
        <fullName evidence="10">Rhamnulokinase</fullName>
    </submittedName>
</protein>
<dbReference type="RefSeq" id="WP_145853999.1">
    <property type="nucleotide sequence ID" value="NZ_RPFW01000003.1"/>
</dbReference>
<dbReference type="Proteomes" id="UP000460272">
    <property type="component" value="Unassembled WGS sequence"/>
</dbReference>
<evidence type="ECO:0000256" key="4">
    <source>
        <dbReference type="ARBA" id="ARBA00022777"/>
    </source>
</evidence>
<evidence type="ECO:0000256" key="3">
    <source>
        <dbReference type="ARBA" id="ARBA00022741"/>
    </source>
</evidence>
<evidence type="ECO:0000313" key="10">
    <source>
        <dbReference type="EMBL" id="TVZ04129.1"/>
    </source>
</evidence>
<dbReference type="Pfam" id="PF00370">
    <property type="entry name" value="FGGY_N"/>
    <property type="match status" value="1"/>
</dbReference>
<dbReference type="CDD" id="cd07771">
    <property type="entry name" value="ASKHA_NBD_FGGY_RhaB-like"/>
    <property type="match status" value="1"/>
</dbReference>
<accession>A0A6P2BYA4</accession>
<reference evidence="10 11" key="1">
    <citation type="submission" date="2018-11" db="EMBL/GenBank/DDBJ databases">
        <title>Trebonia kvetii gen.nov., sp.nov., a novel acidophilic actinobacterium, and proposal of the new actinobacterial family Treboniaceae fam. nov.</title>
        <authorList>
            <person name="Rapoport D."/>
            <person name="Sagova-Mareckova M."/>
            <person name="Sedlacek I."/>
            <person name="Provaznik J."/>
            <person name="Kralova S."/>
            <person name="Pavlinic D."/>
            <person name="Benes V."/>
            <person name="Kopecky J."/>
        </authorList>
    </citation>
    <scope>NUCLEOTIDE SEQUENCE [LARGE SCALE GENOMIC DNA]</scope>
    <source>
        <strain evidence="10 11">15Tr583</strain>
    </source>
</reference>